<keyword evidence="1" id="KW-0238">DNA-binding</keyword>
<dbReference type="Gene3D" id="3.90.1150.30">
    <property type="match status" value="1"/>
</dbReference>
<gene>
    <name evidence="1" type="ORF">IDM40_08090</name>
</gene>
<dbReference type="EMBL" id="JADBGI010000006">
    <property type="protein sequence ID" value="MBE2998662.1"/>
    <property type="molecule type" value="Genomic_DNA"/>
</dbReference>
<dbReference type="Proteomes" id="UP000806528">
    <property type="component" value="Unassembled WGS sequence"/>
</dbReference>
<reference evidence="1 2" key="1">
    <citation type="submission" date="2020-09" db="EMBL/GenBank/DDBJ databases">
        <title>Diversity and distribution of actinomycetes associated with coral in the coast of Hainan.</title>
        <authorList>
            <person name="Li F."/>
        </authorList>
    </citation>
    <scope>NUCLEOTIDE SEQUENCE [LARGE SCALE GENOMIC DNA]</scope>
    <source>
        <strain evidence="1 2">HNM0947</strain>
    </source>
</reference>
<dbReference type="RefSeq" id="WP_193121316.1">
    <property type="nucleotide sequence ID" value="NZ_JADBGI010000006.1"/>
</dbReference>
<name>A0ABR9P4B9_9ACTN</name>
<dbReference type="InterPro" id="IPR038056">
    <property type="entry name" value="YjbR-like_sf"/>
</dbReference>
<keyword evidence="2" id="KW-1185">Reference proteome</keyword>
<dbReference type="InterPro" id="IPR058532">
    <property type="entry name" value="YjbR/MT2646/Rv2570-like"/>
</dbReference>
<protein>
    <submittedName>
        <fullName evidence="1">MmcQ/YjbR family DNA-binding protein</fullName>
    </submittedName>
</protein>
<dbReference type="SUPFAM" id="SSF142906">
    <property type="entry name" value="YjbR-like"/>
    <property type="match status" value="1"/>
</dbReference>
<proteinExistence type="predicted"/>
<evidence type="ECO:0000313" key="1">
    <source>
        <dbReference type="EMBL" id="MBE2998662.1"/>
    </source>
</evidence>
<evidence type="ECO:0000313" key="2">
    <source>
        <dbReference type="Proteomes" id="UP000806528"/>
    </source>
</evidence>
<organism evidence="1 2">
    <name type="scientific">Nocardiopsis coralli</name>
    <dbReference type="NCBI Taxonomy" id="2772213"/>
    <lineage>
        <taxon>Bacteria</taxon>
        <taxon>Bacillati</taxon>
        <taxon>Actinomycetota</taxon>
        <taxon>Actinomycetes</taxon>
        <taxon>Streptosporangiales</taxon>
        <taxon>Nocardiopsidaceae</taxon>
        <taxon>Nocardiopsis</taxon>
    </lineage>
</organism>
<dbReference type="GO" id="GO:0003677">
    <property type="term" value="F:DNA binding"/>
    <property type="evidence" value="ECO:0007669"/>
    <property type="project" value="UniProtKB-KW"/>
</dbReference>
<sequence length="117" mass="12912">MSTEDDVRRLAMGLPEVTEKPCYGTPAFYAGGRIFARMHEEPGVLVCWRADQGEKQVLLDSAPDTFFTTDHYAGHASVLVRLDRVGGEELGELLTEAWDARAPRRVRDRSGPPLPGA</sequence>
<comment type="caution">
    <text evidence="1">The sequence shown here is derived from an EMBL/GenBank/DDBJ whole genome shotgun (WGS) entry which is preliminary data.</text>
</comment>
<accession>A0ABR9P4B9</accession>
<dbReference type="Pfam" id="PF04237">
    <property type="entry name" value="YjbR"/>
    <property type="match status" value="1"/>
</dbReference>